<accession>A0A7S3FZB0</accession>
<feature type="signal peptide" evidence="1">
    <location>
        <begin position="1"/>
        <end position="21"/>
    </location>
</feature>
<proteinExistence type="predicted"/>
<organism evidence="2">
    <name type="scientific">Palpitomonas bilix</name>
    <dbReference type="NCBI Taxonomy" id="652834"/>
    <lineage>
        <taxon>Eukaryota</taxon>
        <taxon>Eukaryota incertae sedis</taxon>
    </lineage>
</organism>
<feature type="chain" id="PRO_5031177645" description="Secreted protein" evidence="1">
    <location>
        <begin position="22"/>
        <end position="115"/>
    </location>
</feature>
<protein>
    <recommendedName>
        <fullName evidence="3">Secreted protein</fullName>
    </recommendedName>
</protein>
<gene>
    <name evidence="2" type="ORF">PBIL07802_LOCUS2008</name>
</gene>
<dbReference type="AlphaFoldDB" id="A0A7S3FZB0"/>
<evidence type="ECO:0000256" key="1">
    <source>
        <dbReference type="SAM" id="SignalP"/>
    </source>
</evidence>
<reference evidence="2" key="1">
    <citation type="submission" date="2021-01" db="EMBL/GenBank/DDBJ databases">
        <authorList>
            <person name="Corre E."/>
            <person name="Pelletier E."/>
            <person name="Niang G."/>
            <person name="Scheremetjew M."/>
            <person name="Finn R."/>
            <person name="Kale V."/>
            <person name="Holt S."/>
            <person name="Cochrane G."/>
            <person name="Meng A."/>
            <person name="Brown T."/>
            <person name="Cohen L."/>
        </authorList>
    </citation>
    <scope>NUCLEOTIDE SEQUENCE</scope>
    <source>
        <strain evidence="2">NIES-2562</strain>
    </source>
</reference>
<sequence length="115" mass="12464">MASPFSLAHLAAPLVLQCCAAIPCLPPPLLTLTHHSRRDASQICPQNRTKLHSNTSGNKQQSAATFNLLASLSSLFLEKFDAGCLIMQCYTTILVRSSVRLLSVESIAVLQQSKK</sequence>
<name>A0A7S3FZB0_9EUKA</name>
<keyword evidence="1" id="KW-0732">Signal</keyword>
<evidence type="ECO:0000313" key="2">
    <source>
        <dbReference type="EMBL" id="CAE0239857.1"/>
    </source>
</evidence>
<dbReference type="EMBL" id="HBIB01003135">
    <property type="protein sequence ID" value="CAE0239857.1"/>
    <property type="molecule type" value="Transcribed_RNA"/>
</dbReference>
<evidence type="ECO:0008006" key="3">
    <source>
        <dbReference type="Google" id="ProtNLM"/>
    </source>
</evidence>